<dbReference type="Pfam" id="PF00196">
    <property type="entry name" value="GerE"/>
    <property type="match status" value="1"/>
</dbReference>
<dbReference type="SMART" id="SM00421">
    <property type="entry name" value="HTH_LUXR"/>
    <property type="match status" value="1"/>
</dbReference>
<sequence>MSPDMAPDKLGQLILSVGTEQFGETLQDWLDAVCVFDNIGILAFFQGRPPRVFYTHARTSRVFDRIDSQYVGGAYLLDPFFGLHQSKAPAGLYRLSDVAPDQFQRNEYFKSYYRNTTLTDELAFFCSPAPGVSITVCIGRDETTGSRFSTKDREGATRIAPVVNALVCRNWGDLRSEENTTPPDVAGDLRQRLEQDKGIALSGRQSEVALLVLKGHSSISIGLTLGISPQTVKVIRKQLYKKCQISSQGELYYLIAPYLSGQSD</sequence>
<evidence type="ECO:0000259" key="1">
    <source>
        <dbReference type="SMART" id="SM00421"/>
    </source>
</evidence>
<dbReference type="InterPro" id="IPR016032">
    <property type="entry name" value="Sig_transdc_resp-reg_C-effctor"/>
</dbReference>
<dbReference type="RefSeq" id="WP_085797917.1">
    <property type="nucleotide sequence ID" value="NZ_FWFO01000006.1"/>
</dbReference>
<accession>A0A1Y5TUD8</accession>
<dbReference type="InterPro" id="IPR000792">
    <property type="entry name" value="Tscrpt_reg_LuxR_C"/>
</dbReference>
<dbReference type="AlphaFoldDB" id="A0A1Y5TUD8"/>
<protein>
    <submittedName>
        <fullName evidence="2">Bacterial regulatory proteins, luxR family</fullName>
    </submittedName>
</protein>
<evidence type="ECO:0000313" key="2">
    <source>
        <dbReference type="EMBL" id="SLN71991.1"/>
    </source>
</evidence>
<dbReference type="Gene3D" id="1.10.10.10">
    <property type="entry name" value="Winged helix-like DNA-binding domain superfamily/Winged helix DNA-binding domain"/>
    <property type="match status" value="1"/>
</dbReference>
<proteinExistence type="predicted"/>
<dbReference type="SUPFAM" id="SSF46894">
    <property type="entry name" value="C-terminal effector domain of the bipartite response regulators"/>
    <property type="match status" value="1"/>
</dbReference>
<evidence type="ECO:0000313" key="3">
    <source>
        <dbReference type="Proteomes" id="UP000193077"/>
    </source>
</evidence>
<name>A0A1Y5TUD8_9RHOB</name>
<dbReference type="GO" id="GO:0006355">
    <property type="term" value="P:regulation of DNA-templated transcription"/>
    <property type="evidence" value="ECO:0007669"/>
    <property type="project" value="InterPro"/>
</dbReference>
<feature type="domain" description="HTH luxR-type" evidence="1">
    <location>
        <begin position="198"/>
        <end position="255"/>
    </location>
</feature>
<dbReference type="GO" id="GO:0003677">
    <property type="term" value="F:DNA binding"/>
    <property type="evidence" value="ECO:0007669"/>
    <property type="project" value="InterPro"/>
</dbReference>
<dbReference type="InterPro" id="IPR036388">
    <property type="entry name" value="WH-like_DNA-bd_sf"/>
</dbReference>
<dbReference type="EMBL" id="FWFO01000006">
    <property type="protein sequence ID" value="SLN71991.1"/>
    <property type="molecule type" value="Genomic_DNA"/>
</dbReference>
<dbReference type="Proteomes" id="UP000193077">
    <property type="component" value="Unassembled WGS sequence"/>
</dbReference>
<keyword evidence="3" id="KW-1185">Reference proteome</keyword>
<dbReference type="PRINTS" id="PR00038">
    <property type="entry name" value="HTHLUXR"/>
</dbReference>
<dbReference type="OrthoDB" id="343383at2"/>
<organism evidence="2 3">
    <name type="scientific">Falsiruegeria litorea R37</name>
    <dbReference type="NCBI Taxonomy" id="1200284"/>
    <lineage>
        <taxon>Bacteria</taxon>
        <taxon>Pseudomonadati</taxon>
        <taxon>Pseudomonadota</taxon>
        <taxon>Alphaproteobacteria</taxon>
        <taxon>Rhodobacterales</taxon>
        <taxon>Roseobacteraceae</taxon>
        <taxon>Falsiruegeria</taxon>
    </lineage>
</organism>
<reference evidence="2 3" key="1">
    <citation type="submission" date="2017-03" db="EMBL/GenBank/DDBJ databases">
        <authorList>
            <person name="Afonso C.L."/>
            <person name="Miller P.J."/>
            <person name="Scott M.A."/>
            <person name="Spackman E."/>
            <person name="Goraichik I."/>
            <person name="Dimitrov K.M."/>
            <person name="Suarez D.L."/>
            <person name="Swayne D.E."/>
        </authorList>
    </citation>
    <scope>NUCLEOTIDE SEQUENCE [LARGE SCALE GENOMIC DNA]</scope>
    <source>
        <strain evidence="2 3">CECT 7639</strain>
    </source>
</reference>
<gene>
    <name evidence="2" type="ORF">TRL7639_04284</name>
</gene>